<proteinExistence type="predicted"/>
<dbReference type="VEuPathDB" id="FungiDB:NEUTE1DRAFT_98463"/>
<protein>
    <submittedName>
        <fullName evidence="1">Uncharacterized protein</fullName>
    </submittedName>
</protein>
<sequence length="98" mass="11104">MARHGYGSHLSFGCDDRLTTSSCTEGMCIHGLPHPHPRVRQHDYRIDLTVLSSRTRHLSRRIVTFPALLSRCKLRAALAAVHQHHMSQKARLNKVLVS</sequence>
<evidence type="ECO:0000313" key="2">
    <source>
        <dbReference type="Proteomes" id="UP000008065"/>
    </source>
</evidence>
<dbReference type="HOGENOM" id="CLU_2413799_0_0_1"/>
<keyword evidence="2" id="KW-1185">Reference proteome</keyword>
<dbReference type="Proteomes" id="UP000008065">
    <property type="component" value="Unassembled WGS sequence"/>
</dbReference>
<accession>F8MCU2</accession>
<organism evidence="1 2">
    <name type="scientific">Neurospora tetrasperma (strain FGSC 2508 / ATCC MYA-4615 / P0657)</name>
    <dbReference type="NCBI Taxonomy" id="510951"/>
    <lineage>
        <taxon>Eukaryota</taxon>
        <taxon>Fungi</taxon>
        <taxon>Dikarya</taxon>
        <taxon>Ascomycota</taxon>
        <taxon>Pezizomycotina</taxon>
        <taxon>Sordariomycetes</taxon>
        <taxon>Sordariomycetidae</taxon>
        <taxon>Sordariales</taxon>
        <taxon>Sordariaceae</taxon>
        <taxon>Neurospora</taxon>
    </lineage>
</organism>
<name>F8MCU2_NEUT8</name>
<dbReference type="EMBL" id="GL891302">
    <property type="protein sequence ID" value="EGO61340.1"/>
    <property type="molecule type" value="Genomic_DNA"/>
</dbReference>
<reference evidence="2" key="1">
    <citation type="journal article" date="2011" name="Genetics">
        <title>Massive changes in genome architecture accompany the transition to self-fertility in the filamentous fungus Neurospora tetrasperma.</title>
        <authorList>
            <person name="Ellison C.E."/>
            <person name="Stajich J.E."/>
            <person name="Jacobson D.J."/>
            <person name="Natvig D.O."/>
            <person name="Lapidus A."/>
            <person name="Foster B."/>
            <person name="Aerts A."/>
            <person name="Riley R."/>
            <person name="Lindquist E.A."/>
            <person name="Grigoriev I.V."/>
            <person name="Taylor J.W."/>
        </authorList>
    </citation>
    <scope>NUCLEOTIDE SEQUENCE [LARGE SCALE GENOMIC DNA]</scope>
    <source>
        <strain evidence="2">FGSC 2508 / P0657</strain>
    </source>
</reference>
<dbReference type="GeneID" id="20831846"/>
<dbReference type="AlphaFoldDB" id="F8MCU2"/>
<evidence type="ECO:0000313" key="1">
    <source>
        <dbReference type="EMBL" id="EGO61340.1"/>
    </source>
</evidence>
<dbReference type="KEGG" id="nte:NEUTE1DRAFT98463"/>
<dbReference type="RefSeq" id="XP_009848417.1">
    <property type="nucleotide sequence ID" value="XM_009850115.1"/>
</dbReference>
<gene>
    <name evidence="1" type="ORF">NEUTE1DRAFT_98463</name>
</gene>